<feature type="non-terminal residue" evidence="1">
    <location>
        <position position="50"/>
    </location>
</feature>
<sequence>MILDENHGVIVKVANLEIIHSPLSFKTSKRLSNYLTTLKEYYMLKNGKIP</sequence>
<name>X1D675_9ZZZZ</name>
<gene>
    <name evidence="1" type="ORF">S01H4_60439</name>
</gene>
<organism evidence="1">
    <name type="scientific">marine sediment metagenome</name>
    <dbReference type="NCBI Taxonomy" id="412755"/>
    <lineage>
        <taxon>unclassified sequences</taxon>
        <taxon>metagenomes</taxon>
        <taxon>ecological metagenomes</taxon>
    </lineage>
</organism>
<dbReference type="AlphaFoldDB" id="X1D675"/>
<proteinExistence type="predicted"/>
<evidence type="ECO:0000313" key="1">
    <source>
        <dbReference type="EMBL" id="GAH16256.1"/>
    </source>
</evidence>
<reference evidence="1" key="1">
    <citation type="journal article" date="2014" name="Front. Microbiol.">
        <title>High frequency of phylogenetically diverse reductive dehalogenase-homologous genes in deep subseafloor sedimentary metagenomes.</title>
        <authorList>
            <person name="Kawai M."/>
            <person name="Futagami T."/>
            <person name="Toyoda A."/>
            <person name="Takaki Y."/>
            <person name="Nishi S."/>
            <person name="Hori S."/>
            <person name="Arai W."/>
            <person name="Tsubouchi T."/>
            <person name="Morono Y."/>
            <person name="Uchiyama I."/>
            <person name="Ito T."/>
            <person name="Fujiyama A."/>
            <person name="Inagaki F."/>
            <person name="Takami H."/>
        </authorList>
    </citation>
    <scope>NUCLEOTIDE SEQUENCE</scope>
    <source>
        <strain evidence="1">Expedition CK06-06</strain>
    </source>
</reference>
<protein>
    <submittedName>
        <fullName evidence="1">Uncharacterized protein</fullName>
    </submittedName>
</protein>
<dbReference type="EMBL" id="BART01035638">
    <property type="protein sequence ID" value="GAH16256.1"/>
    <property type="molecule type" value="Genomic_DNA"/>
</dbReference>
<comment type="caution">
    <text evidence="1">The sequence shown here is derived from an EMBL/GenBank/DDBJ whole genome shotgun (WGS) entry which is preliminary data.</text>
</comment>
<accession>X1D675</accession>